<evidence type="ECO:0000313" key="2">
    <source>
        <dbReference type="Proteomes" id="UP000664601"/>
    </source>
</evidence>
<gene>
    <name evidence="1" type="ORF">JZO70_05190</name>
</gene>
<accession>A0ABS3L7F5</accession>
<sequence length="141" mass="16072">MLGKKILVLGIALLGLGLVGCKNQESKTEETNATQQSAKGNYDEYIKTAKKYIEEEKYDRAIVSLEMAKEEKDTKEVNEYIEALDVLLAITTLMDQEDYQGVINNVHESKVLDKDSSLVGKQVKSNIRRSYRKRKEQHLFS</sequence>
<dbReference type="PROSITE" id="PS51257">
    <property type="entry name" value="PROKAR_LIPOPROTEIN"/>
    <property type="match status" value="1"/>
</dbReference>
<name>A0ABS3L7F5_9ENTE</name>
<proteinExistence type="predicted"/>
<reference evidence="1 2" key="1">
    <citation type="submission" date="2021-03" db="EMBL/GenBank/DDBJ databases">
        <title>Enterococcal diversity collection.</title>
        <authorList>
            <person name="Gilmore M.S."/>
            <person name="Schwartzman J."/>
            <person name="Van Tyne D."/>
            <person name="Martin M."/>
            <person name="Earl A.M."/>
            <person name="Manson A.L."/>
            <person name="Straub T."/>
            <person name="Salamzade R."/>
            <person name="Saavedra J."/>
            <person name="Lebreton F."/>
            <person name="Prichula J."/>
            <person name="Schaufler K."/>
            <person name="Gaca A."/>
            <person name="Sgardioli B."/>
            <person name="Wagenaar J."/>
            <person name="Strong T."/>
        </authorList>
    </citation>
    <scope>NUCLEOTIDE SEQUENCE [LARGE SCALE GENOMIC DNA]</scope>
    <source>
        <strain evidence="1 2">669A</strain>
    </source>
</reference>
<evidence type="ECO:0000313" key="1">
    <source>
        <dbReference type="EMBL" id="MBO1305543.1"/>
    </source>
</evidence>
<evidence type="ECO:0008006" key="3">
    <source>
        <dbReference type="Google" id="ProtNLM"/>
    </source>
</evidence>
<dbReference type="Proteomes" id="UP000664601">
    <property type="component" value="Unassembled WGS sequence"/>
</dbReference>
<dbReference type="RefSeq" id="WP_207672482.1">
    <property type="nucleotide sequence ID" value="NZ_JAFREM010000008.1"/>
</dbReference>
<dbReference type="EMBL" id="JAFREM010000008">
    <property type="protein sequence ID" value="MBO1305543.1"/>
    <property type="molecule type" value="Genomic_DNA"/>
</dbReference>
<comment type="caution">
    <text evidence="1">The sequence shown here is derived from an EMBL/GenBank/DDBJ whole genome shotgun (WGS) entry which is preliminary data.</text>
</comment>
<organism evidence="1 2">
    <name type="scientific">Candidatus Enterococcus moelleringii</name>
    <dbReference type="NCBI Taxonomy" id="2815325"/>
    <lineage>
        <taxon>Bacteria</taxon>
        <taxon>Bacillati</taxon>
        <taxon>Bacillota</taxon>
        <taxon>Bacilli</taxon>
        <taxon>Lactobacillales</taxon>
        <taxon>Enterococcaceae</taxon>
        <taxon>Enterococcus</taxon>
    </lineage>
</organism>
<protein>
    <recommendedName>
        <fullName evidence="3">Lipoprotein</fullName>
    </recommendedName>
</protein>
<keyword evidence="2" id="KW-1185">Reference proteome</keyword>